<evidence type="ECO:0000313" key="1">
    <source>
        <dbReference type="EMBL" id="KAF7225461.1"/>
    </source>
</evidence>
<reference evidence="1" key="1">
    <citation type="submission" date="2020-03" db="EMBL/GenBank/DDBJ databases">
        <title>Intra-Species Differences in Population Size shape Life History and Genome Evolution.</title>
        <authorList>
            <person name="Willemsen D."/>
            <person name="Cui R."/>
            <person name="Valenzano D.R."/>
        </authorList>
    </citation>
    <scope>NUCLEOTIDE SEQUENCE</scope>
    <source>
        <strain evidence="1">GRZ</strain>
        <tissue evidence="1">Whole</tissue>
    </source>
</reference>
<dbReference type="InterPro" id="IPR011989">
    <property type="entry name" value="ARM-like"/>
</dbReference>
<dbReference type="PANTHER" id="PTHR46241">
    <property type="entry name" value="ARMADILLO REPEAT-CONTAINING PROTEIN 4 ARMC4"/>
    <property type="match status" value="1"/>
</dbReference>
<evidence type="ECO:0000313" key="2">
    <source>
        <dbReference type="Proteomes" id="UP000822369"/>
    </source>
</evidence>
<dbReference type="Proteomes" id="UP000822369">
    <property type="component" value="Chromosome 4"/>
</dbReference>
<dbReference type="InterPro" id="IPR016024">
    <property type="entry name" value="ARM-type_fold"/>
</dbReference>
<organism evidence="1 2">
    <name type="scientific">Nothobranchius furzeri</name>
    <name type="common">Turquoise killifish</name>
    <dbReference type="NCBI Taxonomy" id="105023"/>
    <lineage>
        <taxon>Eukaryota</taxon>
        <taxon>Metazoa</taxon>
        <taxon>Chordata</taxon>
        <taxon>Craniata</taxon>
        <taxon>Vertebrata</taxon>
        <taxon>Euteleostomi</taxon>
        <taxon>Actinopterygii</taxon>
        <taxon>Neopterygii</taxon>
        <taxon>Teleostei</taxon>
        <taxon>Neoteleostei</taxon>
        <taxon>Acanthomorphata</taxon>
        <taxon>Ovalentaria</taxon>
        <taxon>Atherinomorphae</taxon>
        <taxon>Cyprinodontiformes</taxon>
        <taxon>Nothobranchiidae</taxon>
        <taxon>Nothobranchius</taxon>
    </lineage>
</organism>
<comment type="caution">
    <text evidence="1">The sequence shown here is derived from an EMBL/GenBank/DDBJ whole genome shotgun (WGS) entry which is preliminary data.</text>
</comment>
<accession>A0A9D3BXU2</accession>
<gene>
    <name evidence="1" type="ORF">G4P62_019944</name>
</gene>
<name>A0A9D3BXU2_NOTFU</name>
<dbReference type="KEGG" id="nfu:107374083"/>
<dbReference type="OrthoDB" id="8445435at2759"/>
<dbReference type="PANTHER" id="PTHR46241:SF1">
    <property type="entry name" value="OUTER DYNEIN ARM-DOCKING COMPLEX SUBUNIT 2"/>
    <property type="match status" value="1"/>
</dbReference>
<dbReference type="SMART" id="SM00185">
    <property type="entry name" value="ARM"/>
    <property type="match status" value="8"/>
</dbReference>
<dbReference type="AlphaFoldDB" id="A0A9D3BXU2"/>
<dbReference type="SUPFAM" id="SSF48371">
    <property type="entry name" value="ARM repeat"/>
    <property type="match status" value="2"/>
</dbReference>
<protein>
    <submittedName>
        <fullName evidence="1">Armadillo repeat-containing protein 4-like</fullName>
    </submittedName>
</protein>
<sequence>MLVQLTDLDWTNKRSQKLFLDTGGLQVLVNLLNLDEENCLIGSLRLLGKLCHSIHMCQAIVDLGGLRYMVENLDSGVHLIQVLAAETISKVLQFNRAREMFWKYGGIDKLVKLLKCFCSTEENPMKDVELDHNVIALLWNLSKSLKTKKAICEAGIIPLLGHLVRSPHENIRIAVMKLLQEFASEEICKSAIQTKDLMRNIIKNLQTNNEELQLCCATSIFKFVDNKETCDLVRKIQGLQALVSLLGKAENKKLLTAVTGAIWKCSASTKNVAFFQKCNTLETLVALLNAPQSDYVLFHITKALIEFVQTPENRAAVLQPEILKLIMDLPLESYEVDWALSANVAKLLGACAIDEESVATMEQFNVIHRMCVHLKFSDEDLQASSAWTLSSFLKNIKGSAGKIRNRVRFLLLIADLLKSSNNCSNIEVQASICCLVSELIKDEYNLGGLSHLGLVSSLAKLTDTNDDKVRRYVAKAIGLSCHFEQNIAAFGEAGVTVPLVNFLKESKDTSVHHYSAMALSELCGEQDNIIDMHKAGALKPLIECMKSDDEDLQMFAADCAEKIRLLVQKAEKIRKAMK</sequence>
<dbReference type="Gene3D" id="1.25.10.10">
    <property type="entry name" value="Leucine-rich Repeat Variant"/>
    <property type="match status" value="3"/>
</dbReference>
<dbReference type="InterPro" id="IPR000225">
    <property type="entry name" value="Armadillo"/>
</dbReference>
<dbReference type="OMA" id="ANCCEWG"/>
<proteinExistence type="predicted"/>
<dbReference type="EMBL" id="JAAVVJ010000004">
    <property type="protein sequence ID" value="KAF7225461.1"/>
    <property type="molecule type" value="Genomic_DNA"/>
</dbReference>